<proteinExistence type="predicted"/>
<comment type="caution">
    <text evidence="1">The sequence shown here is derived from an EMBL/GenBank/DDBJ whole genome shotgun (WGS) entry which is preliminary data.</text>
</comment>
<gene>
    <name evidence="1" type="ORF">S01H4_59692</name>
</gene>
<protein>
    <submittedName>
        <fullName evidence="1">Uncharacterized protein</fullName>
    </submittedName>
</protein>
<dbReference type="AlphaFoldDB" id="X1CQ27"/>
<dbReference type="EMBL" id="BART01035052">
    <property type="protein sequence ID" value="GAH10466.1"/>
    <property type="molecule type" value="Genomic_DNA"/>
</dbReference>
<sequence>HPDWNEKTYSFVYLDGPHMTKDVITEAVWFANRSAPHTRIVIDDIDKMEISVIAHVLTFFDFKTIEMGDTKICLEKK</sequence>
<organism evidence="1">
    <name type="scientific">marine sediment metagenome</name>
    <dbReference type="NCBI Taxonomy" id="412755"/>
    <lineage>
        <taxon>unclassified sequences</taxon>
        <taxon>metagenomes</taxon>
        <taxon>ecological metagenomes</taxon>
    </lineage>
</organism>
<name>X1CQ27_9ZZZZ</name>
<evidence type="ECO:0000313" key="1">
    <source>
        <dbReference type="EMBL" id="GAH10466.1"/>
    </source>
</evidence>
<feature type="non-terminal residue" evidence="1">
    <location>
        <position position="1"/>
    </location>
</feature>
<reference evidence="1" key="1">
    <citation type="journal article" date="2014" name="Front. Microbiol.">
        <title>High frequency of phylogenetically diverse reductive dehalogenase-homologous genes in deep subseafloor sedimentary metagenomes.</title>
        <authorList>
            <person name="Kawai M."/>
            <person name="Futagami T."/>
            <person name="Toyoda A."/>
            <person name="Takaki Y."/>
            <person name="Nishi S."/>
            <person name="Hori S."/>
            <person name="Arai W."/>
            <person name="Tsubouchi T."/>
            <person name="Morono Y."/>
            <person name="Uchiyama I."/>
            <person name="Ito T."/>
            <person name="Fujiyama A."/>
            <person name="Inagaki F."/>
            <person name="Takami H."/>
        </authorList>
    </citation>
    <scope>NUCLEOTIDE SEQUENCE</scope>
    <source>
        <strain evidence="1">Expedition CK06-06</strain>
    </source>
</reference>
<accession>X1CQ27</accession>